<proteinExistence type="predicted"/>
<evidence type="ECO:0000313" key="2">
    <source>
        <dbReference type="Proteomes" id="UP000308600"/>
    </source>
</evidence>
<reference evidence="1 2" key="1">
    <citation type="journal article" date="2019" name="Nat. Ecol. Evol.">
        <title>Megaphylogeny resolves global patterns of mushroom evolution.</title>
        <authorList>
            <person name="Varga T."/>
            <person name="Krizsan K."/>
            <person name="Foldi C."/>
            <person name="Dima B."/>
            <person name="Sanchez-Garcia M."/>
            <person name="Sanchez-Ramirez S."/>
            <person name="Szollosi G.J."/>
            <person name="Szarkandi J.G."/>
            <person name="Papp V."/>
            <person name="Albert L."/>
            <person name="Andreopoulos W."/>
            <person name="Angelini C."/>
            <person name="Antonin V."/>
            <person name="Barry K.W."/>
            <person name="Bougher N.L."/>
            <person name="Buchanan P."/>
            <person name="Buyck B."/>
            <person name="Bense V."/>
            <person name="Catcheside P."/>
            <person name="Chovatia M."/>
            <person name="Cooper J."/>
            <person name="Damon W."/>
            <person name="Desjardin D."/>
            <person name="Finy P."/>
            <person name="Geml J."/>
            <person name="Haridas S."/>
            <person name="Hughes K."/>
            <person name="Justo A."/>
            <person name="Karasinski D."/>
            <person name="Kautmanova I."/>
            <person name="Kiss B."/>
            <person name="Kocsube S."/>
            <person name="Kotiranta H."/>
            <person name="LaButti K.M."/>
            <person name="Lechner B.E."/>
            <person name="Liimatainen K."/>
            <person name="Lipzen A."/>
            <person name="Lukacs Z."/>
            <person name="Mihaltcheva S."/>
            <person name="Morgado L.N."/>
            <person name="Niskanen T."/>
            <person name="Noordeloos M.E."/>
            <person name="Ohm R.A."/>
            <person name="Ortiz-Santana B."/>
            <person name="Ovrebo C."/>
            <person name="Racz N."/>
            <person name="Riley R."/>
            <person name="Savchenko A."/>
            <person name="Shiryaev A."/>
            <person name="Soop K."/>
            <person name="Spirin V."/>
            <person name="Szebenyi C."/>
            <person name="Tomsovsky M."/>
            <person name="Tulloss R.E."/>
            <person name="Uehling J."/>
            <person name="Grigoriev I.V."/>
            <person name="Vagvolgyi C."/>
            <person name="Papp T."/>
            <person name="Martin F.M."/>
            <person name="Miettinen O."/>
            <person name="Hibbett D.S."/>
            <person name="Nagy L.G."/>
        </authorList>
    </citation>
    <scope>NUCLEOTIDE SEQUENCE [LARGE SCALE GENOMIC DNA]</scope>
    <source>
        <strain evidence="1 2">NL-1719</strain>
    </source>
</reference>
<sequence length="57" mass="6591">IKCDLVNCRFSPVHPSTCQAPQCTQTCWQYRQFPQQYSPHLDKLCPACMVQAGLYQK</sequence>
<name>A0ACD3B2F4_9AGAR</name>
<gene>
    <name evidence="1" type="ORF">BDN72DRAFT_764355</name>
</gene>
<protein>
    <submittedName>
        <fullName evidence="1">Uncharacterized protein</fullName>
    </submittedName>
</protein>
<feature type="non-terminal residue" evidence="1">
    <location>
        <position position="1"/>
    </location>
</feature>
<dbReference type="EMBL" id="ML208293">
    <property type="protein sequence ID" value="TFK71774.1"/>
    <property type="molecule type" value="Genomic_DNA"/>
</dbReference>
<evidence type="ECO:0000313" key="1">
    <source>
        <dbReference type="EMBL" id="TFK71774.1"/>
    </source>
</evidence>
<keyword evidence="2" id="KW-1185">Reference proteome</keyword>
<dbReference type="Proteomes" id="UP000308600">
    <property type="component" value="Unassembled WGS sequence"/>
</dbReference>
<accession>A0ACD3B2F4</accession>
<organism evidence="1 2">
    <name type="scientific">Pluteus cervinus</name>
    <dbReference type="NCBI Taxonomy" id="181527"/>
    <lineage>
        <taxon>Eukaryota</taxon>
        <taxon>Fungi</taxon>
        <taxon>Dikarya</taxon>
        <taxon>Basidiomycota</taxon>
        <taxon>Agaricomycotina</taxon>
        <taxon>Agaricomycetes</taxon>
        <taxon>Agaricomycetidae</taxon>
        <taxon>Agaricales</taxon>
        <taxon>Pluteineae</taxon>
        <taxon>Pluteaceae</taxon>
        <taxon>Pluteus</taxon>
    </lineage>
</organism>